<reference evidence="12" key="1">
    <citation type="submission" date="2025-04" db="UniProtKB">
        <authorList>
            <consortium name="RefSeq"/>
        </authorList>
    </citation>
    <scope>IDENTIFICATION</scope>
    <source>
        <tissue evidence="12">Whole insect</tissue>
    </source>
</reference>
<evidence type="ECO:0000256" key="9">
    <source>
        <dbReference type="SAM" id="SignalP"/>
    </source>
</evidence>
<dbReference type="PANTHER" id="PTHR33562">
    <property type="entry name" value="ATILLA, ISOFORM B-RELATED-RELATED"/>
    <property type="match status" value="1"/>
</dbReference>
<dbReference type="GeneID" id="114333093"/>
<evidence type="ECO:0000313" key="12">
    <source>
        <dbReference type="RefSeq" id="XP_028138726.1"/>
    </source>
</evidence>
<dbReference type="Pfam" id="PF17064">
    <property type="entry name" value="QVR"/>
    <property type="match status" value="1"/>
</dbReference>
<dbReference type="InterPro" id="IPR050975">
    <property type="entry name" value="Sleep_regulator"/>
</dbReference>
<keyword evidence="5" id="KW-1133">Transmembrane helix</keyword>
<keyword evidence="11" id="KW-1185">Reference proteome</keyword>
<dbReference type="KEGG" id="dvv:114333093"/>
<evidence type="ECO:0000256" key="5">
    <source>
        <dbReference type="ARBA" id="ARBA00022989"/>
    </source>
</evidence>
<keyword evidence="2" id="KW-0336">GPI-anchor</keyword>
<dbReference type="RefSeq" id="XP_028138726.1">
    <property type="nucleotide sequence ID" value="XM_028282925.1"/>
</dbReference>
<keyword evidence="7" id="KW-0325">Glycoprotein</keyword>
<evidence type="ECO:0000256" key="1">
    <source>
        <dbReference type="ARBA" id="ARBA00004589"/>
    </source>
</evidence>
<proteinExistence type="predicted"/>
<dbReference type="GO" id="GO:0032222">
    <property type="term" value="P:regulation of synaptic transmission, cholinergic"/>
    <property type="evidence" value="ECO:0007669"/>
    <property type="project" value="InterPro"/>
</dbReference>
<keyword evidence="8" id="KW-0449">Lipoprotein</keyword>
<accession>A0A6P7FR34</accession>
<evidence type="ECO:0000313" key="10">
    <source>
        <dbReference type="EnsemblMetazoa" id="XP_028138726.1"/>
    </source>
</evidence>
<dbReference type="InterPro" id="IPR031424">
    <property type="entry name" value="QVR-like"/>
</dbReference>
<evidence type="ECO:0000256" key="7">
    <source>
        <dbReference type="ARBA" id="ARBA00023180"/>
    </source>
</evidence>
<dbReference type="OrthoDB" id="6725215at2759"/>
<evidence type="ECO:0000256" key="2">
    <source>
        <dbReference type="ARBA" id="ARBA00022622"/>
    </source>
</evidence>
<dbReference type="GO" id="GO:0030431">
    <property type="term" value="P:sleep"/>
    <property type="evidence" value="ECO:0007669"/>
    <property type="project" value="InterPro"/>
</dbReference>
<keyword evidence="6" id="KW-0472">Membrane</keyword>
<evidence type="ECO:0000256" key="6">
    <source>
        <dbReference type="ARBA" id="ARBA00023136"/>
    </source>
</evidence>
<dbReference type="EnsemblMetazoa" id="XM_028282925.2">
    <property type="protein sequence ID" value="XP_028138726.1"/>
    <property type="gene ID" value="LOC114333093"/>
</dbReference>
<dbReference type="InParanoid" id="A0A6P7FR34"/>
<keyword evidence="4 9" id="KW-0732">Signal</keyword>
<dbReference type="AlphaFoldDB" id="A0A6P7FR34"/>
<dbReference type="Proteomes" id="UP001652700">
    <property type="component" value="Unplaced"/>
</dbReference>
<organism evidence="12">
    <name type="scientific">Diabrotica virgifera virgifera</name>
    <name type="common">western corn rootworm</name>
    <dbReference type="NCBI Taxonomy" id="50390"/>
    <lineage>
        <taxon>Eukaryota</taxon>
        <taxon>Metazoa</taxon>
        <taxon>Ecdysozoa</taxon>
        <taxon>Arthropoda</taxon>
        <taxon>Hexapoda</taxon>
        <taxon>Insecta</taxon>
        <taxon>Pterygota</taxon>
        <taxon>Neoptera</taxon>
        <taxon>Endopterygota</taxon>
        <taxon>Coleoptera</taxon>
        <taxon>Polyphaga</taxon>
        <taxon>Cucujiformia</taxon>
        <taxon>Chrysomeloidea</taxon>
        <taxon>Chrysomelidae</taxon>
        <taxon>Galerucinae</taxon>
        <taxon>Diabroticina</taxon>
        <taxon>Diabroticites</taxon>
        <taxon>Diabrotica</taxon>
    </lineage>
</organism>
<dbReference type="GO" id="GO:0098552">
    <property type="term" value="C:side of membrane"/>
    <property type="evidence" value="ECO:0007669"/>
    <property type="project" value="UniProtKB-KW"/>
</dbReference>
<gene>
    <name evidence="12" type="primary">LOC114333093</name>
</gene>
<comment type="subcellular location">
    <subcellularLocation>
        <location evidence="1">Membrane</location>
        <topology evidence="1">Lipid-anchor</topology>
        <topology evidence="1">GPI-anchor</topology>
    </subcellularLocation>
</comment>
<evidence type="ECO:0000256" key="4">
    <source>
        <dbReference type="ARBA" id="ARBA00022729"/>
    </source>
</evidence>
<protein>
    <submittedName>
        <fullName evidence="12">Uncharacterized protein LOC114333093</fullName>
    </submittedName>
</protein>
<name>A0A6P7FR34_DIAVI</name>
<reference evidence="10" key="2">
    <citation type="submission" date="2025-05" db="UniProtKB">
        <authorList>
            <consortium name="EnsemblMetazoa"/>
        </authorList>
    </citation>
    <scope>IDENTIFICATION</scope>
</reference>
<sequence length="125" mass="14042">MAKIVTVLFTIGAVAVLSAAKKEPTECYHCSLIDGTRCNDPDLSKITKQSCSDIPTNKNTTSDVVCYTVTATWLGHPITERGCYYTEMEGEDVCSYFYRTEANVPFTYDYTCKLCYDDLCNDKPR</sequence>
<feature type="chain" id="PRO_5027746139" evidence="9">
    <location>
        <begin position="21"/>
        <end position="125"/>
    </location>
</feature>
<keyword evidence="3" id="KW-0812">Transmembrane</keyword>
<evidence type="ECO:0000256" key="8">
    <source>
        <dbReference type="ARBA" id="ARBA00023288"/>
    </source>
</evidence>
<feature type="signal peptide" evidence="9">
    <location>
        <begin position="1"/>
        <end position="20"/>
    </location>
</feature>
<evidence type="ECO:0000256" key="3">
    <source>
        <dbReference type="ARBA" id="ARBA00022692"/>
    </source>
</evidence>
<evidence type="ECO:0000313" key="11">
    <source>
        <dbReference type="Proteomes" id="UP001652700"/>
    </source>
</evidence>